<dbReference type="InterPro" id="IPR027417">
    <property type="entry name" value="P-loop_NTPase"/>
</dbReference>
<dbReference type="Proteomes" id="UP000033772">
    <property type="component" value="Unassembled WGS sequence"/>
</dbReference>
<name>A0A1J4NAT6_9ACTN</name>
<protein>
    <recommendedName>
        <fullName evidence="3">UDP-N-acetylglucosamine kinase</fullName>
    </recommendedName>
</protein>
<dbReference type="OrthoDB" id="7837405at2"/>
<keyword evidence="2" id="KW-1185">Reference proteome</keyword>
<sequence length="183" mass="19887">MARLILINGMPGVGKSTLARRLAADHPGTLVCDIDLLRTYISGWRDDFIGAGARIRPAALGLIRGYLSQSGDVVLPQLFARISELERFERAAHDVGAEFVEVMLEAVDDDALRRFHGRDDGSDPWHPIVREIVAESGGDEHLRAYAAKLAELVARRPATKLVPSVAGEVDATYDSLRAALGEC</sequence>
<gene>
    <name evidence="1" type="ORF">UG56_002320</name>
</gene>
<dbReference type="EMBL" id="JZDQ02000002">
    <property type="protein sequence ID" value="OIJ28627.1"/>
    <property type="molecule type" value="Genomic_DNA"/>
</dbReference>
<dbReference type="Pfam" id="PF13671">
    <property type="entry name" value="AAA_33"/>
    <property type="match status" value="1"/>
</dbReference>
<dbReference type="Gene3D" id="3.40.50.300">
    <property type="entry name" value="P-loop containing nucleotide triphosphate hydrolases"/>
    <property type="match status" value="1"/>
</dbReference>
<accession>A0A1J4NAT6</accession>
<reference evidence="1" key="1">
    <citation type="submission" date="2016-10" db="EMBL/GenBank/DDBJ databases">
        <title>Draft Genome Sequence of Nocardioides luteus Strain BAFB, an Alkane-Degrading Bacterium Isolated from JP-7 Polluted Soil.</title>
        <authorList>
            <person name="Brown L."/>
            <person name="Ruiz O.N."/>
            <person name="Gunasekera T."/>
        </authorList>
    </citation>
    <scope>NUCLEOTIDE SEQUENCE [LARGE SCALE GENOMIC DNA]</scope>
    <source>
        <strain evidence="1">BAFB</strain>
    </source>
</reference>
<dbReference type="SUPFAM" id="SSF52540">
    <property type="entry name" value="P-loop containing nucleoside triphosphate hydrolases"/>
    <property type="match status" value="1"/>
</dbReference>
<comment type="caution">
    <text evidence="1">The sequence shown here is derived from an EMBL/GenBank/DDBJ whole genome shotgun (WGS) entry which is preliminary data.</text>
</comment>
<evidence type="ECO:0008006" key="3">
    <source>
        <dbReference type="Google" id="ProtNLM"/>
    </source>
</evidence>
<organism evidence="1 2">
    <name type="scientific">Nocardioides luteus</name>
    <dbReference type="NCBI Taxonomy" id="1844"/>
    <lineage>
        <taxon>Bacteria</taxon>
        <taxon>Bacillati</taxon>
        <taxon>Actinomycetota</taxon>
        <taxon>Actinomycetes</taxon>
        <taxon>Propionibacteriales</taxon>
        <taxon>Nocardioidaceae</taxon>
        <taxon>Nocardioides</taxon>
    </lineage>
</organism>
<evidence type="ECO:0000313" key="1">
    <source>
        <dbReference type="EMBL" id="OIJ28627.1"/>
    </source>
</evidence>
<evidence type="ECO:0000313" key="2">
    <source>
        <dbReference type="Proteomes" id="UP000033772"/>
    </source>
</evidence>
<dbReference type="STRING" id="1844.UG56_002320"/>
<dbReference type="AlphaFoldDB" id="A0A1J4NAT6"/>
<dbReference type="RefSeq" id="WP_045549277.1">
    <property type="nucleotide sequence ID" value="NZ_JZDQ02000002.1"/>
</dbReference>
<proteinExistence type="predicted"/>